<feature type="region of interest" description="Disordered" evidence="9">
    <location>
        <begin position="643"/>
        <end position="668"/>
    </location>
</feature>
<dbReference type="PANTHER" id="PTHR14865">
    <property type="entry name" value="CST COMPLEX SUBUNIT CTC1"/>
    <property type="match status" value="1"/>
</dbReference>
<feature type="region of interest" description="Disordered" evidence="9">
    <location>
        <begin position="297"/>
        <end position="328"/>
    </location>
</feature>
<dbReference type="AlphaFoldDB" id="A0A8J6EIY0"/>
<proteinExistence type="inferred from homology"/>
<dbReference type="Pfam" id="PF15489">
    <property type="entry name" value="CTC1"/>
    <property type="match status" value="1"/>
</dbReference>
<reference evidence="10" key="1">
    <citation type="thesis" date="2020" institute="ProQuest LLC" country="789 East Eisenhower Parkway, Ann Arbor, MI, USA">
        <title>Comparative Genomics and Chromosome Evolution.</title>
        <authorList>
            <person name="Mudd A.B."/>
        </authorList>
    </citation>
    <scope>NUCLEOTIDE SEQUENCE</scope>
    <source>
        <strain evidence="10">HN-11 Male</strain>
        <tissue evidence="10">Kidney and liver</tissue>
    </source>
</reference>
<keyword evidence="11" id="KW-1185">Reference proteome</keyword>
<evidence type="ECO:0000313" key="10">
    <source>
        <dbReference type="EMBL" id="KAG9470192.1"/>
    </source>
</evidence>
<dbReference type="OrthoDB" id="2314520at2759"/>
<dbReference type="GO" id="GO:0042162">
    <property type="term" value="F:telomeric DNA binding"/>
    <property type="evidence" value="ECO:0007669"/>
    <property type="project" value="TreeGrafter"/>
</dbReference>
<comment type="caution">
    <text evidence="10">The sequence shown here is derived from an EMBL/GenBank/DDBJ whole genome shotgun (WGS) entry which is preliminary data.</text>
</comment>
<comment type="similarity">
    <text evidence="3">Belongs to the CTC1 family.</text>
</comment>
<keyword evidence="5" id="KW-0158">Chromosome</keyword>
<keyword evidence="6" id="KW-0779">Telomere</keyword>
<feature type="compositionally biased region" description="Basic and acidic residues" evidence="9">
    <location>
        <begin position="713"/>
        <end position="724"/>
    </location>
</feature>
<keyword evidence="8" id="KW-0539">Nucleus</keyword>
<dbReference type="GO" id="GO:0010833">
    <property type="term" value="P:telomere maintenance via telomere lengthening"/>
    <property type="evidence" value="ECO:0007669"/>
    <property type="project" value="TreeGrafter"/>
</dbReference>
<dbReference type="GO" id="GO:0045740">
    <property type="term" value="P:positive regulation of DNA replication"/>
    <property type="evidence" value="ECO:0007669"/>
    <property type="project" value="TreeGrafter"/>
</dbReference>
<evidence type="ECO:0000256" key="9">
    <source>
        <dbReference type="SAM" id="MobiDB-lite"/>
    </source>
</evidence>
<sequence length="1151" mass="126091">MAHAVTQAAERHVVEQLCEGAAGRSVIPRLRTLSPQLPVSYSFTPISQLLALQHSPCVSLLGWDTEQFQQWSQEGLGYWTESGGVPPTILPRARLLLVGYITDQPTDGQHDGSLYIRDANGCVPCEVLQSDCSCLESLLIFPCWIYIPTHHGGGYVEVLSPPIPVTQPEVAANVLAVSSFITPESAILYLHNIKRSHGCQVSVTGQVSLVTSLVTVRSKTFFFFFLQDTKQSVPVIVQVPSKLFWYQVLNIGDTYEVTSLALSSLRGSSRQVFAVTSSSLLALCPPLCPSCPSYPVTENSEKLTESIETERSSDRPLERPTGRRSKESKTLTYKGVLTRVLNAPAGLYELDGALLLCTAYTQLPSGGRGLRVGARVEVCDAHLQQSPSPLFPTLVLSSCLRSRLRICHFSRLNTPCSLSSGARHLYLHLLFCYRLRLPEYLWMCHVIDKLQEKLCPRLVRQSCITRPLSDGAQGPAEKLLFPILSSWSNGRRERNLRDEMVTDPHDCPLREYSPLPPPWCLPLLAAFPSLVTTSKNLHGEESNRRLHWSHYLLRSGDLSTPHVLLGVLQVSSSGSLLLKDQSSSLACLVLPAPPLTWIGCVLEVHHYHLVTENVEVKDDGENQRSRTYAVFLAQDVRILHSSHSSSSSCPLARPRVQPPAKIPRPEASRAQRHLVIERLEGRCMKPGQSKELQFRATASWVDIQRPSPEEEDREAKRPDEADKPVSKVTLLFSSSSVRWFHFLQPNKLYRLTTTGETDSGVFERLSAPPLDTVSGPQCLQVPAEWTLEDVETQTLSPGPTIILSIEEALKVSSGGSLLTVSGVVSSRSMCDTQITRPVPSNTHKVPDAFLPFGVSIKVSLIQPQSHSSASVYLDVSGGPYPLGLLPGATVILQGLERKVSRSGRVYFRSVPTTHVSILSPPTEDLGHAAAPPLVLFRQLAGTPAPQQAVCSITCVLNMTLYWDCSVCGSSFTQGACDQSPSCTSRSGVFRAKAWVKAEDGSGEIRLYLQDEAVWLMLGISSSLWEALRGRVLSRGRVVVKSRGRSEMPSEEDSSDPLIDHMRFLMSRPAVSRPLVLTFRQHVEAAGGGTSADALYTGGERICHPCSCSPCGHLCAAPGGGASDPVSHDQRAQPMKATALDILYTAIKLFSI</sequence>
<evidence type="ECO:0000256" key="1">
    <source>
        <dbReference type="ARBA" id="ARBA00004123"/>
    </source>
</evidence>
<evidence type="ECO:0000256" key="5">
    <source>
        <dbReference type="ARBA" id="ARBA00022454"/>
    </source>
</evidence>
<evidence type="ECO:0000256" key="8">
    <source>
        <dbReference type="ARBA" id="ARBA00023242"/>
    </source>
</evidence>
<dbReference type="GO" id="GO:1990879">
    <property type="term" value="C:CST complex"/>
    <property type="evidence" value="ECO:0007669"/>
    <property type="project" value="TreeGrafter"/>
</dbReference>
<evidence type="ECO:0000256" key="2">
    <source>
        <dbReference type="ARBA" id="ARBA00004574"/>
    </source>
</evidence>
<keyword evidence="7" id="KW-0238">DNA-binding</keyword>
<evidence type="ECO:0000256" key="3">
    <source>
        <dbReference type="ARBA" id="ARBA00006332"/>
    </source>
</evidence>
<feature type="region of interest" description="Disordered" evidence="9">
    <location>
        <begin position="700"/>
        <end position="724"/>
    </location>
</feature>
<evidence type="ECO:0000256" key="6">
    <source>
        <dbReference type="ARBA" id="ARBA00022895"/>
    </source>
</evidence>
<dbReference type="GO" id="GO:0003697">
    <property type="term" value="F:single-stranded DNA binding"/>
    <property type="evidence" value="ECO:0007669"/>
    <property type="project" value="InterPro"/>
</dbReference>
<protein>
    <recommendedName>
        <fullName evidence="4">CST complex subunit CTC1</fullName>
    </recommendedName>
</protein>
<dbReference type="InterPro" id="IPR042617">
    <property type="entry name" value="CTC1-like"/>
</dbReference>
<dbReference type="InterPro" id="IPR029156">
    <property type="entry name" value="CTC1"/>
</dbReference>
<dbReference type="EMBL" id="WNTK01000340">
    <property type="protein sequence ID" value="KAG9470192.1"/>
    <property type="molecule type" value="Genomic_DNA"/>
</dbReference>
<organism evidence="10 11">
    <name type="scientific">Eleutherodactylus coqui</name>
    <name type="common">Puerto Rican coqui</name>
    <dbReference type="NCBI Taxonomy" id="57060"/>
    <lineage>
        <taxon>Eukaryota</taxon>
        <taxon>Metazoa</taxon>
        <taxon>Chordata</taxon>
        <taxon>Craniata</taxon>
        <taxon>Vertebrata</taxon>
        <taxon>Euteleostomi</taxon>
        <taxon>Amphibia</taxon>
        <taxon>Batrachia</taxon>
        <taxon>Anura</taxon>
        <taxon>Neobatrachia</taxon>
        <taxon>Hyloidea</taxon>
        <taxon>Eleutherodactylidae</taxon>
        <taxon>Eleutherodactylinae</taxon>
        <taxon>Eleutherodactylus</taxon>
        <taxon>Eleutherodactylus</taxon>
    </lineage>
</organism>
<dbReference type="Proteomes" id="UP000770717">
    <property type="component" value="Unassembled WGS sequence"/>
</dbReference>
<evidence type="ECO:0000256" key="7">
    <source>
        <dbReference type="ARBA" id="ARBA00023125"/>
    </source>
</evidence>
<name>A0A8J6EIY0_ELECQ</name>
<accession>A0A8J6EIY0</accession>
<gene>
    <name evidence="10" type="ORF">GDO78_018645</name>
</gene>
<evidence type="ECO:0000256" key="4">
    <source>
        <dbReference type="ARBA" id="ARBA00016175"/>
    </source>
</evidence>
<feature type="compositionally biased region" description="Basic and acidic residues" evidence="9">
    <location>
        <begin position="299"/>
        <end position="328"/>
    </location>
</feature>
<evidence type="ECO:0000313" key="11">
    <source>
        <dbReference type="Proteomes" id="UP000770717"/>
    </source>
</evidence>
<dbReference type="PANTHER" id="PTHR14865:SF2">
    <property type="entry name" value="CST COMPLEX SUBUNIT CTC1"/>
    <property type="match status" value="1"/>
</dbReference>
<comment type="subcellular location">
    <subcellularLocation>
        <location evidence="2">Chromosome</location>
        <location evidence="2">Telomere</location>
    </subcellularLocation>
    <subcellularLocation>
        <location evidence="1">Nucleus</location>
    </subcellularLocation>
</comment>